<keyword evidence="7" id="KW-1185">Reference proteome</keyword>
<accession>A0ABQ8UM68</accession>
<evidence type="ECO:0000256" key="4">
    <source>
        <dbReference type="SAM" id="MobiDB-lite"/>
    </source>
</evidence>
<feature type="region of interest" description="Disordered" evidence="4">
    <location>
        <begin position="1"/>
        <end position="76"/>
    </location>
</feature>
<comment type="caution">
    <text evidence="6">The sequence shown here is derived from an EMBL/GenBank/DDBJ whole genome shotgun (WGS) entry which is preliminary data.</text>
</comment>
<comment type="similarity">
    <text evidence="1">Belongs to the CNOT2/3/5 family.</text>
</comment>
<dbReference type="InterPro" id="IPR007282">
    <property type="entry name" value="NOT2/3/5_C"/>
</dbReference>
<dbReference type="Gene3D" id="2.30.30.1020">
    <property type="entry name" value="CCR4-NOT complex subunit 2/3/5, C-terminal domain"/>
    <property type="match status" value="1"/>
</dbReference>
<dbReference type="EMBL" id="JAPMOS010000038">
    <property type="protein sequence ID" value="KAJ4457860.1"/>
    <property type="molecule type" value="Genomic_DNA"/>
</dbReference>
<proteinExistence type="inferred from homology"/>
<evidence type="ECO:0000256" key="1">
    <source>
        <dbReference type="ARBA" id="ARBA00007682"/>
    </source>
</evidence>
<evidence type="ECO:0000256" key="3">
    <source>
        <dbReference type="ARBA" id="ARBA00023163"/>
    </source>
</evidence>
<evidence type="ECO:0000313" key="6">
    <source>
        <dbReference type="EMBL" id="KAJ4457860.1"/>
    </source>
</evidence>
<evidence type="ECO:0000259" key="5">
    <source>
        <dbReference type="Pfam" id="PF04153"/>
    </source>
</evidence>
<dbReference type="PANTHER" id="PTHR23326">
    <property type="entry name" value="CCR4 NOT-RELATED"/>
    <property type="match status" value="1"/>
</dbReference>
<feature type="domain" description="NOT2/NOT3/NOT5 C-terminal" evidence="5">
    <location>
        <begin position="252"/>
        <end position="388"/>
    </location>
</feature>
<dbReference type="Proteomes" id="UP001141327">
    <property type="component" value="Unassembled WGS sequence"/>
</dbReference>
<keyword evidence="2" id="KW-0805">Transcription regulation</keyword>
<evidence type="ECO:0000256" key="2">
    <source>
        <dbReference type="ARBA" id="ARBA00023015"/>
    </source>
</evidence>
<reference evidence="6" key="1">
    <citation type="journal article" date="2022" name="bioRxiv">
        <title>Genomics of Preaxostyla Flagellates Illuminates Evolutionary Transitions and the Path Towards Mitochondrial Loss.</title>
        <authorList>
            <person name="Novak L.V.F."/>
            <person name="Treitli S.C."/>
            <person name="Pyrih J."/>
            <person name="Halakuc P."/>
            <person name="Pipaliya S.V."/>
            <person name="Vacek V."/>
            <person name="Brzon O."/>
            <person name="Soukal P."/>
            <person name="Eme L."/>
            <person name="Dacks J.B."/>
            <person name="Karnkowska A."/>
            <person name="Elias M."/>
            <person name="Hampl V."/>
        </authorList>
    </citation>
    <scope>NUCLEOTIDE SEQUENCE</scope>
    <source>
        <strain evidence="6">RCP-MX</strain>
    </source>
</reference>
<dbReference type="Pfam" id="PF04153">
    <property type="entry name" value="NOT2_3_5_C"/>
    <property type="match status" value="1"/>
</dbReference>
<protein>
    <submittedName>
        <fullName evidence="6">Transcription factor</fullName>
    </submittedName>
</protein>
<name>A0ABQ8UM68_9EUKA</name>
<feature type="region of interest" description="Disordered" evidence="4">
    <location>
        <begin position="184"/>
        <end position="207"/>
    </location>
</feature>
<evidence type="ECO:0000313" key="7">
    <source>
        <dbReference type="Proteomes" id="UP001141327"/>
    </source>
</evidence>
<dbReference type="InterPro" id="IPR038635">
    <property type="entry name" value="CCR4-NOT_su2/3/5_C_sf"/>
</dbReference>
<keyword evidence="3" id="KW-0804">Transcription</keyword>
<feature type="compositionally biased region" description="Pro residues" evidence="4">
    <location>
        <begin position="189"/>
        <end position="201"/>
    </location>
</feature>
<gene>
    <name evidence="6" type="ORF">PAPYR_6538</name>
</gene>
<organism evidence="6 7">
    <name type="scientific">Paratrimastix pyriformis</name>
    <dbReference type="NCBI Taxonomy" id="342808"/>
    <lineage>
        <taxon>Eukaryota</taxon>
        <taxon>Metamonada</taxon>
        <taxon>Preaxostyla</taxon>
        <taxon>Paratrimastigidae</taxon>
        <taxon>Paratrimastix</taxon>
    </lineage>
</organism>
<dbReference type="InterPro" id="IPR040168">
    <property type="entry name" value="Not2/3/5"/>
</dbReference>
<sequence>MAQHGEEYDNSGPPYYYRRDKQQEPQGYPQAGAHPFDPNRQYAYPGAYMHQNLPQQPPHPGTRYMGAPPPMPPQMSAWDVQRAKAAVQGSVPARAPSPPSQIERLRVASAGGVPLLRAGYPQAAQPGTYPYFDAATGGLGAQTAYPPPTTPTPGMVAPGGTSGAAVMGTAPGTAPVPATTATVTAYSHPAPPPPPPPPPQAPASSVRPGVDPYGLLGLLQVIQSDHDLNFLALGCDLTALGLNLASAEPLYTTFASPLAEQMQPLPPGVEPEFSLPFCYYNQPPQLKPPMFSKVRGGGEIRAFKDDTLFYIFYRMPRDGMQVYAATELSVTRVASQRGWLFHRELQDWLKPLDDGTPPIRTPAEETRSYELFDHNSWTHVRKTGFTVKARG</sequence>